<name>A0AA39TZB7_9AGAR</name>
<feature type="region of interest" description="Disordered" evidence="1">
    <location>
        <begin position="1"/>
        <end position="172"/>
    </location>
</feature>
<evidence type="ECO:0000256" key="1">
    <source>
        <dbReference type="SAM" id="MobiDB-lite"/>
    </source>
</evidence>
<sequence>MTKMTLSYGETRTPTHPAPTTVVNQTEPPPKPYQRPPGKKQSDSTHKAEGKELAIDLQKKQDNKAMNLRRMMPGNPTEQEEGDQTRDRVEDTPRSKRPTKAMRQGDNFFCQEDMHQNVEECTPADEHDPFQADSSLSHHSRSSSRSSDWLHRSQDEANKVQDLSCQPSPSPVYVPAMQLELMMGKLQVSLQKDFNDKIAEFKRQKEKDRELFRERERSLHRRLEMATNELLEEQNHHDHTQGLSGPQEYEELLRLHAEKSRGRPEQPTNPAGGRDVDPGCSEEGQQDNGDEMDEDNNLIVPEGTTPLPSTPVDLATCPPIYCTKDIVFEGVDQTKVDCYLDQEATLFFREQNNVDTLNMTIAAAAHQLIDKKGQTLPPGPGQPPHTLILSDVPPRLERAIQRKHVFIYSPGMAFIALSAKDILTPRETFMGMLHAGNSSNAIHHNNPANTNLHREMVMTVLSNSQLVRDTVMHLFRCRQNKVDACIVENIDTLTLRPAQASVKTKNVPPTTGYALYMMPPRNTPEAVIAVWIDAIKSIHVDHPKMVLSYHIRHDFKCRICKDISHNDPDCPWPRTDGYLGPKSDTIFGKSDKARPPTKARGFQSRTRGRMRG</sequence>
<gene>
    <name evidence="2" type="ORF">IW261DRAFT_1423031</name>
</gene>
<reference evidence="2" key="1">
    <citation type="submission" date="2023-06" db="EMBL/GenBank/DDBJ databases">
        <authorList>
            <consortium name="Lawrence Berkeley National Laboratory"/>
            <person name="Ahrendt S."/>
            <person name="Sahu N."/>
            <person name="Indic B."/>
            <person name="Wong-Bajracharya J."/>
            <person name="Merenyi Z."/>
            <person name="Ke H.-M."/>
            <person name="Monk M."/>
            <person name="Kocsube S."/>
            <person name="Drula E."/>
            <person name="Lipzen A."/>
            <person name="Balint B."/>
            <person name="Henrissat B."/>
            <person name="Andreopoulos B."/>
            <person name="Martin F.M."/>
            <person name="Harder C.B."/>
            <person name="Rigling D."/>
            <person name="Ford K.L."/>
            <person name="Foster G.D."/>
            <person name="Pangilinan J."/>
            <person name="Papanicolaou A."/>
            <person name="Barry K."/>
            <person name="LaButti K."/>
            <person name="Viragh M."/>
            <person name="Koriabine M."/>
            <person name="Yan M."/>
            <person name="Riley R."/>
            <person name="Champramary S."/>
            <person name="Plett K.L."/>
            <person name="Tsai I.J."/>
            <person name="Slot J."/>
            <person name="Sipos G."/>
            <person name="Plett J."/>
            <person name="Nagy L.G."/>
            <person name="Grigoriev I.V."/>
        </authorList>
    </citation>
    <scope>NUCLEOTIDE SEQUENCE</scope>
    <source>
        <strain evidence="2">ICMP 16352</strain>
    </source>
</reference>
<keyword evidence="3" id="KW-1185">Reference proteome</keyword>
<feature type="compositionally biased region" description="Acidic residues" evidence="1">
    <location>
        <begin position="284"/>
        <end position="296"/>
    </location>
</feature>
<feature type="compositionally biased region" description="Basic and acidic residues" evidence="1">
    <location>
        <begin position="148"/>
        <end position="159"/>
    </location>
</feature>
<dbReference type="EMBL" id="JAUEPR010000028">
    <property type="protein sequence ID" value="KAK0474147.1"/>
    <property type="molecule type" value="Genomic_DNA"/>
</dbReference>
<feature type="region of interest" description="Disordered" evidence="1">
    <location>
        <begin position="580"/>
        <end position="612"/>
    </location>
</feature>
<protein>
    <submittedName>
        <fullName evidence="2">Uncharacterized protein</fullName>
    </submittedName>
</protein>
<organism evidence="2 3">
    <name type="scientific">Armillaria novae-zelandiae</name>
    <dbReference type="NCBI Taxonomy" id="153914"/>
    <lineage>
        <taxon>Eukaryota</taxon>
        <taxon>Fungi</taxon>
        <taxon>Dikarya</taxon>
        <taxon>Basidiomycota</taxon>
        <taxon>Agaricomycotina</taxon>
        <taxon>Agaricomycetes</taxon>
        <taxon>Agaricomycetidae</taxon>
        <taxon>Agaricales</taxon>
        <taxon>Marasmiineae</taxon>
        <taxon>Physalacriaceae</taxon>
        <taxon>Armillaria</taxon>
    </lineage>
</organism>
<evidence type="ECO:0000313" key="2">
    <source>
        <dbReference type="EMBL" id="KAK0474147.1"/>
    </source>
</evidence>
<dbReference type="AlphaFoldDB" id="A0AA39TZB7"/>
<comment type="caution">
    <text evidence="2">The sequence shown here is derived from an EMBL/GenBank/DDBJ whole genome shotgun (WGS) entry which is preliminary data.</text>
</comment>
<feature type="compositionally biased region" description="Polar residues" evidence="1">
    <location>
        <begin position="1"/>
        <end position="14"/>
    </location>
</feature>
<feature type="compositionally biased region" description="Basic and acidic residues" evidence="1">
    <location>
        <begin position="40"/>
        <end position="63"/>
    </location>
</feature>
<feature type="compositionally biased region" description="Low complexity" evidence="1">
    <location>
        <begin position="133"/>
        <end position="147"/>
    </location>
</feature>
<dbReference type="Proteomes" id="UP001175227">
    <property type="component" value="Unassembled WGS sequence"/>
</dbReference>
<proteinExistence type="predicted"/>
<feature type="compositionally biased region" description="Basic and acidic residues" evidence="1">
    <location>
        <begin position="83"/>
        <end position="94"/>
    </location>
</feature>
<evidence type="ECO:0000313" key="3">
    <source>
        <dbReference type="Proteomes" id="UP001175227"/>
    </source>
</evidence>
<feature type="region of interest" description="Disordered" evidence="1">
    <location>
        <begin position="259"/>
        <end position="311"/>
    </location>
</feature>
<feature type="compositionally biased region" description="Basic and acidic residues" evidence="1">
    <location>
        <begin position="112"/>
        <end position="130"/>
    </location>
</feature>
<accession>A0AA39TZB7</accession>